<evidence type="ECO:0000256" key="1">
    <source>
        <dbReference type="SAM" id="MobiDB-lite"/>
    </source>
</evidence>
<feature type="compositionally biased region" description="Polar residues" evidence="1">
    <location>
        <begin position="122"/>
        <end position="134"/>
    </location>
</feature>
<dbReference type="HOGENOM" id="CLU_1896137_0_0_1"/>
<reference evidence="2 3" key="1">
    <citation type="journal article" date="2013" name="PLoS Genet.">
        <title>Genomic mechanisms accounting for the adaptation to parasitism in nematode-trapping fungi.</title>
        <authorList>
            <person name="Meerupati T."/>
            <person name="Andersson K.M."/>
            <person name="Friman E."/>
            <person name="Kumar D."/>
            <person name="Tunlid A."/>
            <person name="Ahren D."/>
        </authorList>
    </citation>
    <scope>NUCLEOTIDE SEQUENCE [LARGE SCALE GENOMIC DNA]</scope>
    <source>
        <strain evidence="2 3">CBS 200.50</strain>
    </source>
</reference>
<organism evidence="2 3">
    <name type="scientific">Dactylellina haptotyla (strain CBS 200.50)</name>
    <name type="common">Nematode-trapping fungus</name>
    <name type="synonym">Monacrosporium haptotylum</name>
    <dbReference type="NCBI Taxonomy" id="1284197"/>
    <lineage>
        <taxon>Eukaryota</taxon>
        <taxon>Fungi</taxon>
        <taxon>Dikarya</taxon>
        <taxon>Ascomycota</taxon>
        <taxon>Pezizomycotina</taxon>
        <taxon>Orbiliomycetes</taxon>
        <taxon>Orbiliales</taxon>
        <taxon>Orbiliaceae</taxon>
        <taxon>Dactylellina</taxon>
    </lineage>
</organism>
<protein>
    <submittedName>
        <fullName evidence="2">Uncharacterized protein</fullName>
    </submittedName>
</protein>
<evidence type="ECO:0000313" key="3">
    <source>
        <dbReference type="Proteomes" id="UP000015100"/>
    </source>
</evidence>
<dbReference type="EMBL" id="AQGS01000002">
    <property type="protein sequence ID" value="EPS45930.1"/>
    <property type="molecule type" value="Genomic_DNA"/>
</dbReference>
<feature type="compositionally biased region" description="Pro residues" evidence="1">
    <location>
        <begin position="47"/>
        <end position="63"/>
    </location>
</feature>
<reference evidence="3" key="2">
    <citation type="submission" date="2013-04" db="EMBL/GenBank/DDBJ databases">
        <title>Genomic mechanisms accounting for the adaptation to parasitism in nematode-trapping fungi.</title>
        <authorList>
            <person name="Ahren D.G."/>
        </authorList>
    </citation>
    <scope>NUCLEOTIDE SEQUENCE [LARGE SCALE GENOMIC DNA]</scope>
    <source>
        <strain evidence="3">CBS 200.50</strain>
    </source>
</reference>
<name>S8ASG7_DACHA</name>
<accession>S8ASG7</accession>
<sequence>MVLLEICLVVGGVIFFKNRSKRKAERTAREEWYQSGRSQYNQSPPLQQGPPPQFSPYAPPEIPQSPTQKRPALYGHNSVSSPQPPVMSGPAHQHYGGGRDEAPPAYASLRPQDRALGYEGQEYQNAQQHTYGKR</sequence>
<dbReference type="OMA" id="AREEWYQ"/>
<dbReference type="AlphaFoldDB" id="S8ASG7"/>
<gene>
    <name evidence="2" type="ORF">H072_105</name>
</gene>
<proteinExistence type="predicted"/>
<keyword evidence="3" id="KW-1185">Reference proteome</keyword>
<dbReference type="OrthoDB" id="5316209at2759"/>
<feature type="region of interest" description="Disordered" evidence="1">
    <location>
        <begin position="20"/>
        <end position="134"/>
    </location>
</feature>
<evidence type="ECO:0000313" key="2">
    <source>
        <dbReference type="EMBL" id="EPS45930.1"/>
    </source>
</evidence>
<comment type="caution">
    <text evidence="2">The sequence shown here is derived from an EMBL/GenBank/DDBJ whole genome shotgun (WGS) entry which is preliminary data.</text>
</comment>
<dbReference type="Proteomes" id="UP000015100">
    <property type="component" value="Unassembled WGS sequence"/>
</dbReference>